<evidence type="ECO:0000256" key="1">
    <source>
        <dbReference type="SAM" id="MobiDB-lite"/>
    </source>
</evidence>
<organism evidence="2 3">
    <name type="scientific">Cedecea colo</name>
    <dbReference type="NCBI Taxonomy" id="2552946"/>
    <lineage>
        <taxon>Bacteria</taxon>
        <taxon>Pseudomonadati</taxon>
        <taxon>Pseudomonadota</taxon>
        <taxon>Gammaproteobacteria</taxon>
        <taxon>Enterobacterales</taxon>
        <taxon>Enterobacteriaceae</taxon>
        <taxon>Cedecea</taxon>
    </lineage>
</organism>
<dbReference type="Proteomes" id="UP000697927">
    <property type="component" value="Unassembled WGS sequence"/>
</dbReference>
<evidence type="ECO:0000313" key="3">
    <source>
        <dbReference type="Proteomes" id="UP000697927"/>
    </source>
</evidence>
<evidence type="ECO:0000313" key="2">
    <source>
        <dbReference type="EMBL" id="NIY49787.1"/>
    </source>
</evidence>
<dbReference type="EMBL" id="SOYS01000013">
    <property type="protein sequence ID" value="NIY49787.1"/>
    <property type="molecule type" value="Genomic_DNA"/>
</dbReference>
<gene>
    <name evidence="2" type="ORF">E2L00_20295</name>
</gene>
<feature type="compositionally biased region" description="Polar residues" evidence="1">
    <location>
        <begin position="70"/>
        <end position="86"/>
    </location>
</feature>
<protein>
    <submittedName>
        <fullName evidence="2">Uncharacterized protein</fullName>
    </submittedName>
</protein>
<feature type="region of interest" description="Disordered" evidence="1">
    <location>
        <begin position="70"/>
        <end position="93"/>
    </location>
</feature>
<accession>A0ABX0VS92</accession>
<comment type="caution">
    <text evidence="2">The sequence shown here is derived from an EMBL/GenBank/DDBJ whole genome shotgun (WGS) entry which is preliminary data.</text>
</comment>
<sequence length="93" mass="10484">MLKPGEARFQRLSVLVYSPGTCAVCDSGKLKHIILTAISRLLNLYAKKFRCPDVLTSIFAMFTLMPDLYSTSKDQGNNDAQTGNHRSTQRFER</sequence>
<proteinExistence type="predicted"/>
<reference evidence="2 3" key="1">
    <citation type="journal article" date="2020" name="Microorganisms">
        <title>Polyphasic Characterisation of Cedecea colo sp. nov., a New Enteric Bacterium Isolated from the Koala Hindgut.</title>
        <authorList>
            <person name="Boath J.M."/>
            <person name="Dakhal S."/>
            <person name="Van T.T.H."/>
            <person name="Moore R.J."/>
            <person name="Dekiwadia C."/>
            <person name="Macreadie I.G."/>
        </authorList>
    </citation>
    <scope>NUCLEOTIDE SEQUENCE [LARGE SCALE GENOMIC DNA]</scope>
    <source>
        <strain evidence="2 3">ZA</strain>
    </source>
</reference>
<keyword evidence="3" id="KW-1185">Reference proteome</keyword>
<name>A0ABX0VS92_9ENTR</name>